<dbReference type="GO" id="GO:0009044">
    <property type="term" value="F:xylan 1,4-beta-xylosidase activity"/>
    <property type="evidence" value="ECO:0007669"/>
    <property type="project" value="InterPro"/>
</dbReference>
<reference evidence="3 4" key="1">
    <citation type="journal article" date="2014" name="Nat. Genet.">
        <title>Genome sequence of the hot pepper provides insights into the evolution of pungency in Capsicum species.</title>
        <authorList>
            <person name="Kim S."/>
            <person name="Park M."/>
            <person name="Yeom S.I."/>
            <person name="Kim Y.M."/>
            <person name="Lee J.M."/>
            <person name="Lee H.A."/>
            <person name="Seo E."/>
            <person name="Choi J."/>
            <person name="Cheong K."/>
            <person name="Kim K.T."/>
            <person name="Jung K."/>
            <person name="Lee G.W."/>
            <person name="Oh S.K."/>
            <person name="Bae C."/>
            <person name="Kim S.B."/>
            <person name="Lee H.Y."/>
            <person name="Kim S.Y."/>
            <person name="Kim M.S."/>
            <person name="Kang B.C."/>
            <person name="Jo Y.D."/>
            <person name="Yang H.B."/>
            <person name="Jeong H.J."/>
            <person name="Kang W.H."/>
            <person name="Kwon J.K."/>
            <person name="Shin C."/>
            <person name="Lim J.Y."/>
            <person name="Park J.H."/>
            <person name="Huh J.H."/>
            <person name="Kim J.S."/>
            <person name="Kim B.D."/>
            <person name="Cohen O."/>
            <person name="Paran I."/>
            <person name="Suh M.C."/>
            <person name="Lee S.B."/>
            <person name="Kim Y.K."/>
            <person name="Shin Y."/>
            <person name="Noh S.J."/>
            <person name="Park J."/>
            <person name="Seo Y.S."/>
            <person name="Kwon S.Y."/>
            <person name="Kim H.A."/>
            <person name="Park J.M."/>
            <person name="Kim H.J."/>
            <person name="Choi S.B."/>
            <person name="Bosland P.W."/>
            <person name="Reeves G."/>
            <person name="Jo S.H."/>
            <person name="Lee B.W."/>
            <person name="Cho H.T."/>
            <person name="Choi H.S."/>
            <person name="Lee M.S."/>
            <person name="Yu Y."/>
            <person name="Do Choi Y."/>
            <person name="Park B.S."/>
            <person name="van Deynze A."/>
            <person name="Ashrafi H."/>
            <person name="Hill T."/>
            <person name="Kim W.T."/>
            <person name="Pai H.S."/>
            <person name="Ahn H.K."/>
            <person name="Yeam I."/>
            <person name="Giovannoni J.J."/>
            <person name="Rose J.K."/>
            <person name="Sorensen I."/>
            <person name="Lee S.J."/>
            <person name="Kim R.W."/>
            <person name="Choi I.Y."/>
            <person name="Choi B.S."/>
            <person name="Lim J.S."/>
            <person name="Lee Y.H."/>
            <person name="Choi D."/>
        </authorList>
    </citation>
    <scope>NUCLEOTIDE SEQUENCE [LARGE SCALE GENOMIC DNA]</scope>
    <source>
        <strain evidence="4">cv. CM334</strain>
    </source>
</reference>
<dbReference type="PANTHER" id="PTHR42721">
    <property type="entry name" value="SUGAR HYDROLASE-RELATED"/>
    <property type="match status" value="1"/>
</dbReference>
<name>A0A2G2YEX0_CAPAN</name>
<dbReference type="Pfam" id="PF07727">
    <property type="entry name" value="RVT_2"/>
    <property type="match status" value="1"/>
</dbReference>
<dbReference type="InterPro" id="IPR013103">
    <property type="entry name" value="RVT_2"/>
</dbReference>
<dbReference type="Gramene" id="PHT68286">
    <property type="protein sequence ID" value="PHT68286"/>
    <property type="gene ID" value="T459_27773"/>
</dbReference>
<gene>
    <name evidence="3" type="ORF">T459_27773</name>
</gene>
<comment type="caution">
    <text evidence="3">The sequence shown here is derived from an EMBL/GenBank/DDBJ whole genome shotgun (WGS) entry which is preliminary data.</text>
</comment>
<dbReference type="AlphaFoldDB" id="A0A2G2YEX0"/>
<protein>
    <recommendedName>
        <fullName evidence="2">Reverse transcriptase Ty1/copia-type domain-containing protein</fullName>
    </recommendedName>
</protein>
<proteinExistence type="predicted"/>
<evidence type="ECO:0000313" key="4">
    <source>
        <dbReference type="Proteomes" id="UP000222542"/>
    </source>
</evidence>
<evidence type="ECO:0000259" key="2">
    <source>
        <dbReference type="Pfam" id="PF07727"/>
    </source>
</evidence>
<sequence>MVLVAHYYLELHQMDVKIAFLNGNLEEEVYMNQPEGFSIKGKEHMVCKLKKSIYGLKQAFRKWYLKFNETIVTFGFKENTVDRCIYLKVTQKDLDDTFNPPFKSCVLDGNVASVICSFNHGWKLRTYLVRITMVGSYEGSPCKYTTPLDGLVAVVSTVYQQGCDIACATTQVDKAKKVVAAADAVVLVMGSYQTIERESHDRVNLTLSGTRKEKSKWVGGGKV</sequence>
<dbReference type="GO" id="GO:0045493">
    <property type="term" value="P:xylan catabolic process"/>
    <property type="evidence" value="ECO:0007669"/>
    <property type="project" value="InterPro"/>
</dbReference>
<keyword evidence="1" id="KW-0378">Hydrolase</keyword>
<dbReference type="InterPro" id="IPR036881">
    <property type="entry name" value="Glyco_hydro_3_C_sf"/>
</dbReference>
<dbReference type="EMBL" id="AYRZ02000011">
    <property type="protein sequence ID" value="PHT68286.1"/>
    <property type="molecule type" value="Genomic_DNA"/>
</dbReference>
<dbReference type="InterPro" id="IPR044993">
    <property type="entry name" value="BXL"/>
</dbReference>
<dbReference type="Gene3D" id="3.40.50.1700">
    <property type="entry name" value="Glycoside hydrolase family 3 C-terminal domain"/>
    <property type="match status" value="1"/>
</dbReference>
<reference evidence="3 4" key="2">
    <citation type="journal article" date="2017" name="Genome Biol.">
        <title>New reference genome sequences of hot pepper reveal the massive evolution of plant disease-resistance genes by retroduplication.</title>
        <authorList>
            <person name="Kim S."/>
            <person name="Park J."/>
            <person name="Yeom S.I."/>
            <person name="Kim Y.M."/>
            <person name="Seo E."/>
            <person name="Kim K.T."/>
            <person name="Kim M.S."/>
            <person name="Lee J.M."/>
            <person name="Cheong K."/>
            <person name="Shin H.S."/>
            <person name="Kim S.B."/>
            <person name="Han K."/>
            <person name="Lee J."/>
            <person name="Park M."/>
            <person name="Lee H.A."/>
            <person name="Lee H.Y."/>
            <person name="Lee Y."/>
            <person name="Oh S."/>
            <person name="Lee J.H."/>
            <person name="Choi E."/>
            <person name="Choi E."/>
            <person name="Lee S.E."/>
            <person name="Jeon J."/>
            <person name="Kim H."/>
            <person name="Choi G."/>
            <person name="Song H."/>
            <person name="Lee J."/>
            <person name="Lee S.C."/>
            <person name="Kwon J.K."/>
            <person name="Lee H.Y."/>
            <person name="Koo N."/>
            <person name="Hong Y."/>
            <person name="Kim R.W."/>
            <person name="Kang W.H."/>
            <person name="Huh J.H."/>
            <person name="Kang B.C."/>
            <person name="Yang T.J."/>
            <person name="Lee Y.H."/>
            <person name="Bennetzen J.L."/>
            <person name="Choi D."/>
        </authorList>
    </citation>
    <scope>NUCLEOTIDE SEQUENCE [LARGE SCALE GENOMIC DNA]</scope>
    <source>
        <strain evidence="4">cv. CM334</strain>
    </source>
</reference>
<evidence type="ECO:0000256" key="1">
    <source>
        <dbReference type="ARBA" id="ARBA00022801"/>
    </source>
</evidence>
<keyword evidence="4" id="KW-1185">Reference proteome</keyword>
<dbReference type="PANTHER" id="PTHR42721:SF21">
    <property type="entry name" value="BETA-XYLOSIDASE_ALPHA-L-ARABINOFURANOSIDASE 2-LIKE"/>
    <property type="match status" value="1"/>
</dbReference>
<dbReference type="STRING" id="4072.A0A2G2YEX0"/>
<evidence type="ECO:0000313" key="3">
    <source>
        <dbReference type="EMBL" id="PHT68286.1"/>
    </source>
</evidence>
<dbReference type="Proteomes" id="UP000222542">
    <property type="component" value="Unassembled WGS sequence"/>
</dbReference>
<organism evidence="3 4">
    <name type="scientific">Capsicum annuum</name>
    <name type="common">Capsicum pepper</name>
    <dbReference type="NCBI Taxonomy" id="4072"/>
    <lineage>
        <taxon>Eukaryota</taxon>
        <taxon>Viridiplantae</taxon>
        <taxon>Streptophyta</taxon>
        <taxon>Embryophyta</taxon>
        <taxon>Tracheophyta</taxon>
        <taxon>Spermatophyta</taxon>
        <taxon>Magnoliopsida</taxon>
        <taxon>eudicotyledons</taxon>
        <taxon>Gunneridae</taxon>
        <taxon>Pentapetalae</taxon>
        <taxon>asterids</taxon>
        <taxon>lamiids</taxon>
        <taxon>Solanales</taxon>
        <taxon>Solanaceae</taxon>
        <taxon>Solanoideae</taxon>
        <taxon>Capsiceae</taxon>
        <taxon>Capsicum</taxon>
    </lineage>
</organism>
<feature type="domain" description="Reverse transcriptase Ty1/copia-type" evidence="2">
    <location>
        <begin position="3"/>
        <end position="89"/>
    </location>
</feature>
<dbReference type="SUPFAM" id="SSF52279">
    <property type="entry name" value="Beta-D-glucan exohydrolase, C-terminal domain"/>
    <property type="match status" value="1"/>
</dbReference>
<accession>A0A2G2YEX0</accession>